<evidence type="ECO:0000259" key="4">
    <source>
        <dbReference type="Pfam" id="PF00656"/>
    </source>
</evidence>
<evidence type="ECO:0000313" key="6">
    <source>
        <dbReference type="Proteomes" id="UP000030428"/>
    </source>
</evidence>
<dbReference type="PANTHER" id="PTHR19848:SF8">
    <property type="entry name" value="F-BOX AND WD REPEAT DOMAIN CONTAINING 7"/>
    <property type="match status" value="1"/>
</dbReference>
<dbReference type="InterPro" id="IPR036322">
    <property type="entry name" value="WD40_repeat_dom_sf"/>
</dbReference>
<evidence type="ECO:0000256" key="1">
    <source>
        <dbReference type="ARBA" id="ARBA00022574"/>
    </source>
</evidence>
<dbReference type="GO" id="GO:0006508">
    <property type="term" value="P:proteolysis"/>
    <property type="evidence" value="ECO:0007669"/>
    <property type="project" value="InterPro"/>
</dbReference>
<organism evidence="5 6">
    <name type="scientific">Candidatus Thiomargarita nelsonii</name>
    <dbReference type="NCBI Taxonomy" id="1003181"/>
    <lineage>
        <taxon>Bacteria</taxon>
        <taxon>Pseudomonadati</taxon>
        <taxon>Pseudomonadota</taxon>
        <taxon>Gammaproteobacteria</taxon>
        <taxon>Thiotrichales</taxon>
        <taxon>Thiotrichaceae</taxon>
        <taxon>Thiomargarita</taxon>
    </lineage>
</organism>
<evidence type="ECO:0000256" key="3">
    <source>
        <dbReference type="PROSITE-ProRule" id="PRU00221"/>
    </source>
</evidence>
<dbReference type="Pfam" id="PF00656">
    <property type="entry name" value="Peptidase_C14"/>
    <property type="match status" value="1"/>
</dbReference>
<protein>
    <recommendedName>
        <fullName evidence="4">Peptidase C14 caspase domain-containing protein</fullName>
    </recommendedName>
</protein>
<accession>A0A4E0QM74</accession>
<dbReference type="InterPro" id="IPR029030">
    <property type="entry name" value="Caspase-like_dom_sf"/>
</dbReference>
<keyword evidence="6" id="KW-1185">Reference proteome</keyword>
<dbReference type="EMBL" id="JSZA02000206">
    <property type="protein sequence ID" value="TGO02158.1"/>
    <property type="molecule type" value="Genomic_DNA"/>
</dbReference>
<dbReference type="PROSITE" id="PS50294">
    <property type="entry name" value="WD_REPEATS_REGION"/>
    <property type="match status" value="1"/>
</dbReference>
<dbReference type="SMART" id="SM00320">
    <property type="entry name" value="WD40"/>
    <property type="match status" value="8"/>
</dbReference>
<keyword evidence="1 3" id="KW-0853">WD repeat</keyword>
<dbReference type="Pfam" id="PF00400">
    <property type="entry name" value="WD40"/>
    <property type="match status" value="1"/>
</dbReference>
<feature type="repeat" description="WD" evidence="3">
    <location>
        <begin position="29"/>
        <end position="70"/>
    </location>
</feature>
<dbReference type="SUPFAM" id="SSF50978">
    <property type="entry name" value="WD40 repeat-like"/>
    <property type="match status" value="1"/>
</dbReference>
<keyword evidence="2" id="KW-0677">Repeat</keyword>
<dbReference type="SUPFAM" id="SSF50969">
    <property type="entry name" value="YVTN repeat-like/Quinoprotein amine dehydrogenase"/>
    <property type="match status" value="1"/>
</dbReference>
<dbReference type="InterPro" id="IPR001680">
    <property type="entry name" value="WD40_rpt"/>
</dbReference>
<evidence type="ECO:0000313" key="5">
    <source>
        <dbReference type="EMBL" id="TGO02158.1"/>
    </source>
</evidence>
<dbReference type="GO" id="GO:0004197">
    <property type="term" value="F:cysteine-type endopeptidase activity"/>
    <property type="evidence" value="ECO:0007669"/>
    <property type="project" value="InterPro"/>
</dbReference>
<dbReference type="Gene3D" id="2.130.10.10">
    <property type="entry name" value="YVTN repeat-like/Quinoprotein amine dehydrogenase"/>
    <property type="match status" value="3"/>
</dbReference>
<feature type="domain" description="Peptidase C14 caspase" evidence="4">
    <location>
        <begin position="689"/>
        <end position="910"/>
    </location>
</feature>
<gene>
    <name evidence="5" type="ORF">PN36_29580</name>
</gene>
<proteinExistence type="predicted"/>
<dbReference type="InterPro" id="IPR015943">
    <property type="entry name" value="WD40/YVTN_repeat-like_dom_sf"/>
</dbReference>
<dbReference type="InterPro" id="IPR011600">
    <property type="entry name" value="Pept_C14_caspase"/>
</dbReference>
<evidence type="ECO:0000256" key="2">
    <source>
        <dbReference type="ARBA" id="ARBA00022737"/>
    </source>
</evidence>
<reference evidence="5 6" key="1">
    <citation type="journal article" date="2016" name="Front. Microbiol.">
        <title>Single-Cell (Meta-)Genomics of a Dimorphic Candidatus Thiomargarita nelsonii Reveals Genomic Plasticity.</title>
        <authorList>
            <person name="Flood B.E."/>
            <person name="Fliss P."/>
            <person name="Jones D.S."/>
            <person name="Dick G.J."/>
            <person name="Jain S."/>
            <person name="Kaster A.K."/>
            <person name="Winkel M."/>
            <person name="Mussmann M."/>
            <person name="Bailey J."/>
        </authorList>
    </citation>
    <scope>NUCLEOTIDE SEQUENCE [LARGE SCALE GENOMIC DNA]</scope>
    <source>
        <strain evidence="5">Hydrate Ridge</strain>
    </source>
</reference>
<dbReference type="InterPro" id="IPR011044">
    <property type="entry name" value="Quino_amine_DH_bsu"/>
</dbReference>
<dbReference type="PROSITE" id="PS50082">
    <property type="entry name" value="WD_REPEATS_2"/>
    <property type="match status" value="1"/>
</dbReference>
<comment type="caution">
    <text evidence="5">The sequence shown here is derived from an EMBL/GenBank/DDBJ whole genome shotgun (WGS) entry which is preliminary data.</text>
</comment>
<dbReference type="SUPFAM" id="SSF52129">
    <property type="entry name" value="Caspase-like"/>
    <property type="match status" value="1"/>
</dbReference>
<dbReference type="Proteomes" id="UP000030428">
    <property type="component" value="Unassembled WGS sequence"/>
</dbReference>
<dbReference type="PANTHER" id="PTHR19848">
    <property type="entry name" value="WD40 REPEAT PROTEIN"/>
    <property type="match status" value="1"/>
</dbReference>
<dbReference type="AlphaFoldDB" id="A0A4E0QM74"/>
<sequence length="923" mass="103355">MQNSPLSLSDKGVKRVPPSPSIPILRLDTEMHRAVINRIDVDAAERYLVTGSDDKTARVWTLPEMRLLRVLRLPIGEGNEGKVYAVTISPDGETVAVGGWTGYDWNEGVSIYLFNRATGEMRQRLTGLPTVVNHLSYSPDGQYLVASLYKSGIRIYQTSDYMLYAEDTDYGDRSYWADFDNQGRLVTSCDDGYIRLYNQQFKLLKKRKALGGNRPYTVRFSSSGDEIAVGFADSTQVNVLSGKDLSTLYNPDTRGVDNGNLLSVAWSKDGRWLYAGGNYHDSTGISLILRWEKAGQGSYDAWFAADDTIMDIQALREGSIIFGSADPTIGLFNANGQLTLSHDAEIADFRESLAGLLLSKDGTQVKFSYEVWGKRPASFSVNERILTVYPRPDSNLIIPYTEGLNITDWKHQYQPKLNGKALTLKEHEMARSLAIAPDGQHFILGTDWYLRFFDKNGKQQWKVSAPGVAWDINIAKNGKVAAAAFGDGTVRWYRLDDAKELLAFFPHNDGKRWILWTPEGYYAASSGAESLIGWHINQGPERAAEFFPTARFRERFYRPDVVAQVLGGDGNQEPKQQAIQKIVPPVVTLLSPEDKARFSNSTLEIRYRIRRVSKEPITTLKILLDGRPLKAIREKIVSETEQRLQITVPQRDVEVSLIAENRYAASEPATVRLRWRGGKHQIKPKLYILAIGVSDYDNNSLDLNYAAQDARDFVKVLEQQNSLYREISVKLLVDASKNDILDGLEWIEQQVTQDDVAIIFVAGHGINDTNGHYYFLPRNFNEQSFKRTALAYHDIKNTLSVLQGKVLFFIDTSFKTVKQGGVADIDKIANDLSSAENGIVVFASSTGKQSSQAEPGWQNGAFTEVLVEGLRGAADSNRDAKISLNELDSYLSTRVKALTNGKQNPMMAKPQTIQDFPIVFIKH</sequence>
<dbReference type="Gene3D" id="3.40.50.1460">
    <property type="match status" value="1"/>
</dbReference>
<name>A0A4E0QM74_9GAMM</name>